<name>A0A2N4UAU6_9BURK</name>
<evidence type="ECO:0000256" key="3">
    <source>
        <dbReference type="ARBA" id="ARBA00022643"/>
    </source>
</evidence>
<dbReference type="Pfam" id="PF01613">
    <property type="entry name" value="Flavin_Reduct"/>
    <property type="match status" value="1"/>
</dbReference>
<dbReference type="Gene3D" id="2.30.110.10">
    <property type="entry name" value="Electron Transport, Fmn-binding Protein, Chain A"/>
    <property type="match status" value="1"/>
</dbReference>
<organism evidence="6 7">
    <name type="scientific">Pollutimonas nitritireducens</name>
    <dbReference type="NCBI Taxonomy" id="2045209"/>
    <lineage>
        <taxon>Bacteria</taxon>
        <taxon>Pseudomonadati</taxon>
        <taxon>Pseudomonadota</taxon>
        <taxon>Betaproteobacteria</taxon>
        <taxon>Burkholderiales</taxon>
        <taxon>Alcaligenaceae</taxon>
        <taxon>Pollutimonas</taxon>
    </lineage>
</organism>
<dbReference type="PANTHER" id="PTHR33798">
    <property type="entry name" value="FLAVOPROTEIN OXYGENASE"/>
    <property type="match status" value="1"/>
</dbReference>
<dbReference type="PANTHER" id="PTHR33798:SF5">
    <property type="entry name" value="FLAVIN REDUCTASE LIKE DOMAIN-CONTAINING PROTEIN"/>
    <property type="match status" value="1"/>
</dbReference>
<comment type="caution">
    <text evidence="6">The sequence shown here is derived from an EMBL/GenBank/DDBJ whole genome shotgun (WGS) entry which is preliminary data.</text>
</comment>
<comment type="cofactor">
    <cofactor evidence="1">
        <name>FMN</name>
        <dbReference type="ChEBI" id="CHEBI:58210"/>
    </cofactor>
</comment>
<evidence type="ECO:0000256" key="4">
    <source>
        <dbReference type="ARBA" id="ARBA00038054"/>
    </source>
</evidence>
<dbReference type="Proteomes" id="UP000234328">
    <property type="component" value="Unassembled WGS sequence"/>
</dbReference>
<accession>A0A2N4UAU6</accession>
<dbReference type="EMBL" id="PDNV01000016">
    <property type="protein sequence ID" value="PLC52133.1"/>
    <property type="molecule type" value="Genomic_DNA"/>
</dbReference>
<dbReference type="InterPro" id="IPR002563">
    <property type="entry name" value="Flavin_Rdtase-like_dom"/>
</dbReference>
<evidence type="ECO:0000313" key="6">
    <source>
        <dbReference type="EMBL" id="PLC52133.1"/>
    </source>
</evidence>
<evidence type="ECO:0000259" key="5">
    <source>
        <dbReference type="SMART" id="SM00903"/>
    </source>
</evidence>
<reference evidence="6 7" key="1">
    <citation type="submission" date="2017-10" db="EMBL/GenBank/DDBJ databases">
        <title>Two draft genome sequences of Pusillimonas sp. strains isolated from a nitrate- and radionuclide-contaminated groundwater in Russia.</title>
        <authorList>
            <person name="Grouzdev D.S."/>
            <person name="Tourova T.P."/>
            <person name="Goeva M.A."/>
            <person name="Babich T.L."/>
            <person name="Sokolova D.S."/>
            <person name="Abdullin R."/>
            <person name="Poltaraus A.B."/>
            <person name="Toshchakov S.V."/>
            <person name="Nazina T.N."/>
        </authorList>
    </citation>
    <scope>NUCLEOTIDE SEQUENCE [LARGE SCALE GENOMIC DNA]</scope>
    <source>
        <strain evidence="6 7">JR1/69-2-13</strain>
    </source>
</reference>
<keyword evidence="2" id="KW-0285">Flavoprotein</keyword>
<dbReference type="GO" id="GO:0010181">
    <property type="term" value="F:FMN binding"/>
    <property type="evidence" value="ECO:0007669"/>
    <property type="project" value="InterPro"/>
</dbReference>
<dbReference type="SUPFAM" id="SSF50475">
    <property type="entry name" value="FMN-binding split barrel"/>
    <property type="match status" value="1"/>
</dbReference>
<evidence type="ECO:0000313" key="7">
    <source>
        <dbReference type="Proteomes" id="UP000234328"/>
    </source>
</evidence>
<sequence length="204" mass="22380">MFFDINGLSGKNAYKLMASIVLPRPIAWVVTMKEDGELNAAPFSFFNVLSGDPPVVALGIGHRGAVKKDTRLNIERTGEFVANLVSEPMAEAMNITAVEYAYHVNEIDQAKLETTSSVKVATPRIVGAPVALECRLWKEVDIDGRRSIFLAHVEGVHVADDAVIDADKCYVDGFKLDLIGRLHGAGWYVRADKGFQIVRLPNPE</sequence>
<dbReference type="RefSeq" id="WP_102071754.1">
    <property type="nucleotide sequence ID" value="NZ_PDNV01000016.1"/>
</dbReference>
<gene>
    <name evidence="6" type="ORF">CR155_19710</name>
</gene>
<proteinExistence type="inferred from homology"/>
<dbReference type="GO" id="GO:0016646">
    <property type="term" value="F:oxidoreductase activity, acting on the CH-NH group of donors, NAD or NADP as acceptor"/>
    <property type="evidence" value="ECO:0007669"/>
    <property type="project" value="UniProtKB-ARBA"/>
</dbReference>
<dbReference type="SMART" id="SM00903">
    <property type="entry name" value="Flavin_Reduct"/>
    <property type="match status" value="1"/>
</dbReference>
<evidence type="ECO:0000256" key="2">
    <source>
        <dbReference type="ARBA" id="ARBA00022630"/>
    </source>
</evidence>
<keyword evidence="3" id="KW-0288">FMN</keyword>
<dbReference type="OrthoDB" id="5946411at2"/>
<comment type="similarity">
    <text evidence="4">Belongs to the flavoredoxin family.</text>
</comment>
<dbReference type="InterPro" id="IPR012349">
    <property type="entry name" value="Split_barrel_FMN-bd"/>
</dbReference>
<feature type="domain" description="Flavin reductase like" evidence="5">
    <location>
        <begin position="19"/>
        <end position="172"/>
    </location>
</feature>
<dbReference type="AlphaFoldDB" id="A0A2N4UAU6"/>
<keyword evidence="7" id="KW-1185">Reference proteome</keyword>
<evidence type="ECO:0000256" key="1">
    <source>
        <dbReference type="ARBA" id="ARBA00001917"/>
    </source>
</evidence>
<protein>
    <recommendedName>
        <fullName evidence="5">Flavin reductase like domain-containing protein</fullName>
    </recommendedName>
</protein>